<evidence type="ECO:0000256" key="3">
    <source>
        <dbReference type="ARBA" id="ARBA00022737"/>
    </source>
</evidence>
<dbReference type="Pfam" id="PF14604">
    <property type="entry name" value="SH3_9"/>
    <property type="match status" value="2"/>
</dbReference>
<feature type="compositionally biased region" description="Basic and acidic residues" evidence="5">
    <location>
        <begin position="744"/>
        <end position="757"/>
    </location>
</feature>
<name>A0ABY7DWM9_MYAAR</name>
<feature type="region of interest" description="Disordered" evidence="5">
    <location>
        <begin position="653"/>
        <end position="882"/>
    </location>
</feature>
<feature type="non-terminal residue" evidence="8">
    <location>
        <position position="1084"/>
    </location>
</feature>
<dbReference type="CDD" id="cd12014">
    <property type="entry name" value="SH3_RIM-BP_1"/>
    <property type="match status" value="1"/>
</dbReference>
<feature type="domain" description="Fibronectin type-III" evidence="7">
    <location>
        <begin position="388"/>
        <end position="480"/>
    </location>
</feature>
<feature type="compositionally biased region" description="Basic and acidic residues" evidence="5">
    <location>
        <begin position="678"/>
        <end position="695"/>
    </location>
</feature>
<accession>A0ABY7DWM9</accession>
<dbReference type="InterPro" id="IPR057884">
    <property type="entry name" value="FN3_RIM-BP1/2/3"/>
</dbReference>
<feature type="region of interest" description="Disordered" evidence="5">
    <location>
        <begin position="186"/>
        <end position="220"/>
    </location>
</feature>
<dbReference type="SUPFAM" id="SSF49265">
    <property type="entry name" value="Fibronectin type III"/>
    <property type="match status" value="1"/>
</dbReference>
<dbReference type="SMART" id="SM00060">
    <property type="entry name" value="FN3"/>
    <property type="match status" value="1"/>
</dbReference>
<gene>
    <name evidence="8" type="ORF">MAR_008691</name>
</gene>
<comment type="similarity">
    <text evidence="1">Belongs to the RIMBP family.</text>
</comment>
<feature type="compositionally biased region" description="Low complexity" evidence="5">
    <location>
        <begin position="778"/>
        <end position="787"/>
    </location>
</feature>
<keyword evidence="9" id="KW-1185">Reference proteome</keyword>
<feature type="region of interest" description="Disordered" evidence="5">
    <location>
        <begin position="128"/>
        <end position="171"/>
    </location>
</feature>
<dbReference type="InterPro" id="IPR036116">
    <property type="entry name" value="FN3_sf"/>
</dbReference>
<reference evidence="8" key="1">
    <citation type="submission" date="2022-11" db="EMBL/GenBank/DDBJ databases">
        <title>Centuries of genome instability and evolution in soft-shell clam transmissible cancer (bioRxiv).</title>
        <authorList>
            <person name="Hart S.F.M."/>
            <person name="Yonemitsu M.A."/>
            <person name="Giersch R.M."/>
            <person name="Beal B.F."/>
            <person name="Arriagada G."/>
            <person name="Davis B.W."/>
            <person name="Ostrander E.A."/>
            <person name="Goff S.P."/>
            <person name="Metzger M.J."/>
        </authorList>
    </citation>
    <scope>NUCLEOTIDE SEQUENCE</scope>
    <source>
        <strain evidence="8">MELC-2E11</strain>
        <tissue evidence="8">Siphon/mantle</tissue>
    </source>
</reference>
<feature type="compositionally biased region" description="Low complexity" evidence="5">
    <location>
        <begin position="823"/>
        <end position="841"/>
    </location>
</feature>
<dbReference type="Proteomes" id="UP001164746">
    <property type="component" value="Chromosome 4"/>
</dbReference>
<sequence>VNEECSTLRLSLSDAQHECEVAKSEVSVLQLKVQNLETVVQNLEFSTEKLKQVEKDYHDTVQKLQSKQQEIDHLQKTPSKSPAIKSPITKPVSPAHSTPIASKAHNSAKNSHSSEVLASQITPILQSATRKSNHGQEHSESTKSAGTDTGYADDDDVNQTSNLSPDLDKGEFEDPELLAIAEKLKELEIQSDSDESSKSDKGDDSGMESRGDQRVEREASEISVLESRLSVLAKKGPIQVYIAKYSYDPYKYSPNENPEAELPLKSLDYVLIYGEMDEDGFFDGELLDGRRGLVPSNFIEKVAEEDMGDFHAAMANAGHEDDSTAANSVAVPDLDSSDDLEKPDDLEQDSQLRGDITSDLDNIDEEDENNFISSHRQSKDLIHTGAPFPRNLQLDRQLASSILVSWQPPDNVDLADIRSYHVFLDGDFKMLVRGNERTKALLENVESRKIHRVSVRCISSQGQSHDNQCTILVGKGLSPATSHTVKIQAKDMAGRFDNNVRADKLTSTVEFTTDMGGAPEPPVNVQVESGPKDGSILLTWLPVTIDIAGFSNGALVAGYSVYADGKKVKHISGATSQAPKELYVVTVTQGKIESEMSEVVRLPANLVQELTNGAAKPFSDSPSRTHEKSPINTQDPLEKIDQAFDKLNQVYEQQEQIAENSGTKSPLATSQATPKKSQPKEITQESSVARDHKEYSATNDKVFAKSDSKGSSKSPNHETKTVKDKYSSHMDNRDGYRENVNSRTHGDDYDITDRGSLDRISASQSEPHSDHRHTKSVSPSRNSNSPRAQESPRTRESPRERQDHSPQDRRKDGVSPRSKGRQSAKSPVPSPSQSKSNKPSSGYQGETETLELSKISSIEKEGDISNFPESDDDSITGEINPPVDDSRIRLFIYGDKDADGFYRGECAGRIGYIPCNMVSEIQVDDPELEEQLMREVQENGSLANSAISEQLSTVGEVTVRRTIAMYDYDPQELSPNVDAEVELSFKAGDIIICYGEMDDDGFFMGDINGRRGLVPSNFLQETGASDEEALDSVSVVTPARSGESINTSDSRKSEQSEKNDSKVTRTLCILAHKLNSDNYVMHIA</sequence>
<feature type="compositionally biased region" description="Basic and acidic residues" evidence="5">
    <location>
        <begin position="1049"/>
        <end position="1059"/>
    </location>
</feature>
<feature type="compositionally biased region" description="Polar residues" evidence="5">
    <location>
        <begin position="95"/>
        <end position="116"/>
    </location>
</feature>
<evidence type="ECO:0000259" key="7">
    <source>
        <dbReference type="PROSITE" id="PS50853"/>
    </source>
</evidence>
<feature type="region of interest" description="Disordered" evidence="5">
    <location>
        <begin position="614"/>
        <end position="636"/>
    </location>
</feature>
<evidence type="ECO:0000313" key="8">
    <source>
        <dbReference type="EMBL" id="WAR02133.1"/>
    </source>
</evidence>
<dbReference type="Gene3D" id="2.30.30.40">
    <property type="entry name" value="SH3 Domains"/>
    <property type="match status" value="3"/>
</dbReference>
<feature type="compositionally biased region" description="Polar residues" evidence="5">
    <location>
        <begin position="653"/>
        <end position="677"/>
    </location>
</feature>
<feature type="compositionally biased region" description="Basic and acidic residues" evidence="5">
    <location>
        <begin position="195"/>
        <end position="220"/>
    </location>
</feature>
<dbReference type="InterPro" id="IPR036028">
    <property type="entry name" value="SH3-like_dom_sf"/>
</dbReference>
<dbReference type="InterPro" id="IPR040325">
    <property type="entry name" value="RIMBP1/2/3"/>
</dbReference>
<evidence type="ECO:0000259" key="6">
    <source>
        <dbReference type="PROSITE" id="PS50002"/>
    </source>
</evidence>
<keyword evidence="3" id="KW-0677">Repeat</keyword>
<evidence type="ECO:0000256" key="1">
    <source>
        <dbReference type="ARBA" id="ARBA00010749"/>
    </source>
</evidence>
<organism evidence="8 9">
    <name type="scientific">Mya arenaria</name>
    <name type="common">Soft-shell clam</name>
    <dbReference type="NCBI Taxonomy" id="6604"/>
    <lineage>
        <taxon>Eukaryota</taxon>
        <taxon>Metazoa</taxon>
        <taxon>Spiralia</taxon>
        <taxon>Lophotrochozoa</taxon>
        <taxon>Mollusca</taxon>
        <taxon>Bivalvia</taxon>
        <taxon>Autobranchia</taxon>
        <taxon>Heteroconchia</taxon>
        <taxon>Euheterodonta</taxon>
        <taxon>Imparidentia</taxon>
        <taxon>Neoheterodontei</taxon>
        <taxon>Myida</taxon>
        <taxon>Myoidea</taxon>
        <taxon>Myidae</taxon>
        <taxon>Mya</taxon>
    </lineage>
</organism>
<feature type="domain" description="SH3" evidence="6">
    <location>
        <begin position="236"/>
        <end position="304"/>
    </location>
</feature>
<evidence type="ECO:0000256" key="4">
    <source>
        <dbReference type="PROSITE-ProRule" id="PRU00192"/>
    </source>
</evidence>
<dbReference type="InterPro" id="IPR003961">
    <property type="entry name" value="FN3_dom"/>
</dbReference>
<dbReference type="Gene3D" id="2.60.40.10">
    <property type="entry name" value="Immunoglobulins"/>
    <property type="match status" value="2"/>
</dbReference>
<evidence type="ECO:0000256" key="2">
    <source>
        <dbReference type="ARBA" id="ARBA00022443"/>
    </source>
</evidence>
<dbReference type="PROSITE" id="PS50853">
    <property type="entry name" value="FN3"/>
    <property type="match status" value="1"/>
</dbReference>
<evidence type="ECO:0000256" key="5">
    <source>
        <dbReference type="SAM" id="MobiDB-lite"/>
    </source>
</evidence>
<feature type="compositionally biased region" description="Basic and acidic residues" evidence="5">
    <location>
        <begin position="702"/>
        <end position="737"/>
    </location>
</feature>
<dbReference type="InterPro" id="IPR035755">
    <property type="entry name" value="RIM-BP_SH3_3"/>
</dbReference>
<dbReference type="SMART" id="SM00326">
    <property type="entry name" value="SH3"/>
    <property type="match status" value="2"/>
</dbReference>
<dbReference type="InterPro" id="IPR013783">
    <property type="entry name" value="Ig-like_fold"/>
</dbReference>
<dbReference type="CDD" id="cd00063">
    <property type="entry name" value="FN3"/>
    <property type="match status" value="1"/>
</dbReference>
<dbReference type="InterPro" id="IPR001452">
    <property type="entry name" value="SH3_domain"/>
</dbReference>
<dbReference type="Pfam" id="PF25523">
    <property type="entry name" value="Ig_RIMBP2"/>
    <property type="match status" value="1"/>
</dbReference>
<dbReference type="EMBL" id="CP111015">
    <property type="protein sequence ID" value="WAR02133.1"/>
    <property type="molecule type" value="Genomic_DNA"/>
</dbReference>
<feature type="region of interest" description="Disordered" evidence="5">
    <location>
        <begin position="68"/>
        <end position="116"/>
    </location>
</feature>
<dbReference type="PANTHER" id="PTHR14234">
    <property type="entry name" value="RIM BINDING PROTEIN-RELATED"/>
    <property type="match status" value="1"/>
</dbReference>
<keyword evidence="2 4" id="KW-0728">SH3 domain</keyword>
<proteinExistence type="inferred from homology"/>
<dbReference type="CDD" id="cd12013">
    <property type="entry name" value="SH3_RIM-BP_3"/>
    <property type="match status" value="1"/>
</dbReference>
<feature type="region of interest" description="Disordered" evidence="5">
    <location>
        <begin position="1038"/>
        <end position="1059"/>
    </location>
</feature>
<evidence type="ECO:0000313" key="9">
    <source>
        <dbReference type="Proteomes" id="UP001164746"/>
    </source>
</evidence>
<dbReference type="PANTHER" id="PTHR14234:SF19">
    <property type="entry name" value="RIM-BINDING PROTEIN, ISOFORM F"/>
    <property type="match status" value="1"/>
</dbReference>
<feature type="region of interest" description="Disordered" evidence="5">
    <location>
        <begin position="319"/>
        <end position="348"/>
    </location>
</feature>
<feature type="compositionally biased region" description="Basic and acidic residues" evidence="5">
    <location>
        <begin position="790"/>
        <end position="814"/>
    </location>
</feature>
<protein>
    <submittedName>
        <fullName evidence="8">RIMB1-like protein</fullName>
    </submittedName>
</protein>
<dbReference type="SUPFAM" id="SSF50044">
    <property type="entry name" value="SH3-domain"/>
    <property type="match status" value="3"/>
</dbReference>
<dbReference type="PROSITE" id="PS50002">
    <property type="entry name" value="SH3"/>
    <property type="match status" value="2"/>
</dbReference>
<feature type="domain" description="SH3" evidence="6">
    <location>
        <begin position="957"/>
        <end position="1024"/>
    </location>
</feature>